<feature type="coiled-coil region" evidence="1">
    <location>
        <begin position="120"/>
        <end position="147"/>
    </location>
</feature>
<sequence>MGVMKGDFRLYLNQQNFSKLLNEDISKQSIEFVSLMNIIINNIIKLIQIQNSRLVFDLQKQNLIDIPRLVLQVYLNVLHISANQYSLNINQAQPEQPQIMQKEYLDSSDQKPIIIEEEPENIKQDKLQEIKEDNQSEQQEIKTDNQNQQIMSIQVNKENQKSVNIESLYQNVESSEVVIQKEDVDPSPCPSSSSW</sequence>
<organism evidence="3 4">
    <name type="scientific">Paramecium tetraurelia</name>
    <dbReference type="NCBI Taxonomy" id="5888"/>
    <lineage>
        <taxon>Eukaryota</taxon>
        <taxon>Sar</taxon>
        <taxon>Alveolata</taxon>
        <taxon>Ciliophora</taxon>
        <taxon>Intramacronucleata</taxon>
        <taxon>Oligohymenophorea</taxon>
        <taxon>Peniculida</taxon>
        <taxon>Parameciidae</taxon>
        <taxon>Paramecium</taxon>
    </lineage>
</organism>
<gene>
    <name evidence="3" type="ORF">GSPATT00018855001</name>
</gene>
<accession>A0DNP2</accession>
<evidence type="ECO:0000256" key="2">
    <source>
        <dbReference type="SAM" id="MobiDB-lite"/>
    </source>
</evidence>
<feature type="region of interest" description="Disordered" evidence="2">
    <location>
        <begin position="176"/>
        <end position="195"/>
    </location>
</feature>
<evidence type="ECO:0000313" key="3">
    <source>
        <dbReference type="EMBL" id="CAK84659.1"/>
    </source>
</evidence>
<reference evidence="3 4" key="1">
    <citation type="journal article" date="2006" name="Nature">
        <title>Global trends of whole-genome duplications revealed by the ciliate Paramecium tetraurelia.</title>
        <authorList>
            <consortium name="Genoscope"/>
            <person name="Aury J.-M."/>
            <person name="Jaillon O."/>
            <person name="Duret L."/>
            <person name="Noel B."/>
            <person name="Jubin C."/>
            <person name="Porcel B.M."/>
            <person name="Segurens B."/>
            <person name="Daubin V."/>
            <person name="Anthouard V."/>
            <person name="Aiach N."/>
            <person name="Arnaiz O."/>
            <person name="Billaut A."/>
            <person name="Beisson J."/>
            <person name="Blanc I."/>
            <person name="Bouhouche K."/>
            <person name="Camara F."/>
            <person name="Duharcourt S."/>
            <person name="Guigo R."/>
            <person name="Gogendeau D."/>
            <person name="Katinka M."/>
            <person name="Keller A.-M."/>
            <person name="Kissmehl R."/>
            <person name="Klotz C."/>
            <person name="Koll F."/>
            <person name="Le Moue A."/>
            <person name="Lepere C."/>
            <person name="Malinsky S."/>
            <person name="Nowacki M."/>
            <person name="Nowak J.K."/>
            <person name="Plattner H."/>
            <person name="Poulain J."/>
            <person name="Ruiz F."/>
            <person name="Serrano V."/>
            <person name="Zagulski M."/>
            <person name="Dessen P."/>
            <person name="Betermier M."/>
            <person name="Weissenbach J."/>
            <person name="Scarpelli C."/>
            <person name="Schachter V."/>
            <person name="Sperling L."/>
            <person name="Meyer E."/>
            <person name="Cohen J."/>
            <person name="Wincker P."/>
        </authorList>
    </citation>
    <scope>NUCLEOTIDE SEQUENCE [LARGE SCALE GENOMIC DNA]</scope>
    <source>
        <strain evidence="3 4">Stock d4-2</strain>
    </source>
</reference>
<dbReference type="RefSeq" id="XP_001452056.1">
    <property type="nucleotide sequence ID" value="XM_001452019.1"/>
</dbReference>
<name>A0DNP2_PARTE</name>
<dbReference type="HOGENOM" id="CLU_1398776_0_0_1"/>
<dbReference type="KEGG" id="ptm:GSPATT00018855001"/>
<protein>
    <submittedName>
        <fullName evidence="3">Uncharacterized protein</fullName>
    </submittedName>
</protein>
<dbReference type="InParanoid" id="A0DNP2"/>
<evidence type="ECO:0000313" key="4">
    <source>
        <dbReference type="Proteomes" id="UP000000600"/>
    </source>
</evidence>
<proteinExistence type="predicted"/>
<keyword evidence="1" id="KW-0175">Coiled coil</keyword>
<dbReference type="AlphaFoldDB" id="A0DNP2"/>
<dbReference type="GeneID" id="5037841"/>
<evidence type="ECO:0000256" key="1">
    <source>
        <dbReference type="SAM" id="Coils"/>
    </source>
</evidence>
<dbReference type="EMBL" id="CT868518">
    <property type="protein sequence ID" value="CAK84659.1"/>
    <property type="molecule type" value="Genomic_DNA"/>
</dbReference>
<keyword evidence="4" id="KW-1185">Reference proteome</keyword>
<dbReference type="Proteomes" id="UP000000600">
    <property type="component" value="Unassembled WGS sequence"/>
</dbReference>